<keyword evidence="2" id="KW-0548">Nucleotidyltransferase</keyword>
<evidence type="ECO:0000259" key="3">
    <source>
        <dbReference type="Pfam" id="PF00483"/>
    </source>
</evidence>
<dbReference type="SUPFAM" id="SSF53448">
    <property type="entry name" value="Nucleotide-diphospho-sugar transferases"/>
    <property type="match status" value="1"/>
</dbReference>
<evidence type="ECO:0000256" key="1">
    <source>
        <dbReference type="ARBA" id="ARBA00022679"/>
    </source>
</evidence>
<dbReference type="Pfam" id="PF00483">
    <property type="entry name" value="NTP_transferase"/>
    <property type="match status" value="1"/>
</dbReference>
<dbReference type="EMBL" id="FMZO01000003">
    <property type="protein sequence ID" value="SDC68922.1"/>
    <property type="molecule type" value="Genomic_DNA"/>
</dbReference>
<sequence>MDHRPLTISHQPFGQALIFCAGLGTRFKPWTDRHPKALAVINGKSLLQRNIEYLQQYGIDRIVVNVHHFADQIIEAVEKNRGWGSEVLISDETDAVLETGGGLLKAKALFTPGEPFITCNADILTDLDINALIAFHKKQKPLISMMVSSRKTSRYLLFDEENTLCGWQNITTGEQRISKPAASLRPLAYDCVVAFNYEVLDLIPFTGKFSLIDLYLHLAKSQTIKGMEHKGDRWVDVGKPESVAIAEAMFPR</sequence>
<feature type="domain" description="Nucleotidyl transferase" evidence="3">
    <location>
        <begin position="16"/>
        <end position="243"/>
    </location>
</feature>
<dbReference type="InterPro" id="IPR005835">
    <property type="entry name" value="NTP_transferase_dom"/>
</dbReference>
<dbReference type="GO" id="GO:0016779">
    <property type="term" value="F:nucleotidyltransferase activity"/>
    <property type="evidence" value="ECO:0007669"/>
    <property type="project" value="UniProtKB-KW"/>
</dbReference>
<proteinExistence type="predicted"/>
<gene>
    <name evidence="4" type="ORF">SAMN04487894_103326</name>
</gene>
<keyword evidence="1 4" id="KW-0808">Transferase</keyword>
<evidence type="ECO:0000313" key="4">
    <source>
        <dbReference type="EMBL" id="SDC68922.1"/>
    </source>
</evidence>
<organism evidence="4 5">
    <name type="scientific">Niabella drilacis (strain DSM 25811 / CCM 8410 / CCUG 62505 / LMG 26954 / E90)</name>
    <dbReference type="NCBI Taxonomy" id="1285928"/>
    <lineage>
        <taxon>Bacteria</taxon>
        <taxon>Pseudomonadati</taxon>
        <taxon>Bacteroidota</taxon>
        <taxon>Chitinophagia</taxon>
        <taxon>Chitinophagales</taxon>
        <taxon>Chitinophagaceae</taxon>
        <taxon>Niabella</taxon>
    </lineage>
</organism>
<dbReference type="AlphaFoldDB" id="A0A1G6NLS8"/>
<evidence type="ECO:0000313" key="5">
    <source>
        <dbReference type="Proteomes" id="UP000198757"/>
    </source>
</evidence>
<dbReference type="InterPro" id="IPR050065">
    <property type="entry name" value="GlmU-like"/>
</dbReference>
<dbReference type="PANTHER" id="PTHR43584">
    <property type="entry name" value="NUCLEOTIDYL TRANSFERASE"/>
    <property type="match status" value="1"/>
</dbReference>
<dbReference type="Gene3D" id="3.90.550.10">
    <property type="entry name" value="Spore Coat Polysaccharide Biosynthesis Protein SpsA, Chain A"/>
    <property type="match status" value="1"/>
</dbReference>
<dbReference type="STRING" id="1285928.SAMN04487894_103326"/>
<dbReference type="OrthoDB" id="9813880at2"/>
<protein>
    <submittedName>
        <fullName evidence="4">Nucleotidyl transferase</fullName>
    </submittedName>
</protein>
<name>A0A1G6NLS8_NIADE</name>
<dbReference type="PANTHER" id="PTHR43584:SF8">
    <property type="entry name" value="N-ACETYLMURAMATE ALPHA-1-PHOSPHATE URIDYLYLTRANSFERASE"/>
    <property type="match status" value="1"/>
</dbReference>
<dbReference type="Proteomes" id="UP000198757">
    <property type="component" value="Unassembled WGS sequence"/>
</dbReference>
<dbReference type="InterPro" id="IPR029044">
    <property type="entry name" value="Nucleotide-diphossugar_trans"/>
</dbReference>
<accession>A0A1G6NLS8</accession>
<reference evidence="5" key="1">
    <citation type="submission" date="2016-10" db="EMBL/GenBank/DDBJ databases">
        <authorList>
            <person name="Varghese N."/>
            <person name="Submissions S."/>
        </authorList>
    </citation>
    <scope>NUCLEOTIDE SEQUENCE [LARGE SCALE GENOMIC DNA]</scope>
    <source>
        <strain evidence="5">DSM 25811 / CCM 8410 / LMG 26954 / E90</strain>
    </source>
</reference>
<dbReference type="RefSeq" id="WP_090389491.1">
    <property type="nucleotide sequence ID" value="NZ_FMZO01000003.1"/>
</dbReference>
<keyword evidence="5" id="KW-1185">Reference proteome</keyword>
<evidence type="ECO:0000256" key="2">
    <source>
        <dbReference type="ARBA" id="ARBA00022695"/>
    </source>
</evidence>